<name>A0A6J5MZY4_9CAUD</name>
<evidence type="ECO:0000256" key="1">
    <source>
        <dbReference type="SAM" id="Phobius"/>
    </source>
</evidence>
<gene>
    <name evidence="2" type="ORF">UFOVP616_13</name>
</gene>
<keyword evidence="1" id="KW-1133">Transmembrane helix</keyword>
<proteinExistence type="predicted"/>
<evidence type="ECO:0000313" key="2">
    <source>
        <dbReference type="EMBL" id="CAB4152424.1"/>
    </source>
</evidence>
<sequence length="174" mass="19157">MIWLLCAKNAAVNIFKSAVAYPLQTALIASLCLSVWLYSGKQHARATIVKRDQTIVQMEAANKIATAAQIELNKQVSDKQIQIARIIDNDKTSRRDIADRSRAYASRMSSQSYCRKASLAPENHFTSSSDSASTDAIVVSQADFDILTKNTARLVDVKAWADRLINEGLAVPVE</sequence>
<feature type="transmembrane region" description="Helical" evidence="1">
    <location>
        <begin position="20"/>
        <end position="38"/>
    </location>
</feature>
<keyword evidence="1" id="KW-0812">Transmembrane</keyword>
<accession>A0A6J5MZY4</accession>
<reference evidence="2" key="1">
    <citation type="submission" date="2020-04" db="EMBL/GenBank/DDBJ databases">
        <authorList>
            <person name="Chiriac C."/>
            <person name="Salcher M."/>
            <person name="Ghai R."/>
            <person name="Kavagutti S V."/>
        </authorList>
    </citation>
    <scope>NUCLEOTIDE SEQUENCE</scope>
</reference>
<keyword evidence="1" id="KW-0472">Membrane</keyword>
<dbReference type="EMBL" id="LR796590">
    <property type="protein sequence ID" value="CAB4152424.1"/>
    <property type="molecule type" value="Genomic_DNA"/>
</dbReference>
<organism evidence="2">
    <name type="scientific">uncultured Caudovirales phage</name>
    <dbReference type="NCBI Taxonomy" id="2100421"/>
    <lineage>
        <taxon>Viruses</taxon>
        <taxon>Duplodnaviria</taxon>
        <taxon>Heunggongvirae</taxon>
        <taxon>Uroviricota</taxon>
        <taxon>Caudoviricetes</taxon>
        <taxon>Peduoviridae</taxon>
        <taxon>Maltschvirus</taxon>
        <taxon>Maltschvirus maltsch</taxon>
    </lineage>
</organism>
<protein>
    <submittedName>
        <fullName evidence="2">Uncharacterized protein</fullName>
    </submittedName>
</protein>